<feature type="signal peptide" evidence="10">
    <location>
        <begin position="1"/>
        <end position="18"/>
    </location>
</feature>
<dbReference type="PROSITE" id="PS00437">
    <property type="entry name" value="CATALASE_1"/>
    <property type="match status" value="1"/>
</dbReference>
<evidence type="ECO:0000256" key="9">
    <source>
        <dbReference type="RuleBase" id="RU004142"/>
    </source>
</evidence>
<dbReference type="GO" id="GO:0005777">
    <property type="term" value="C:peroxisome"/>
    <property type="evidence" value="ECO:0007669"/>
    <property type="project" value="TreeGrafter"/>
</dbReference>
<dbReference type="OrthoDB" id="6880011at2759"/>
<dbReference type="PANTHER" id="PTHR11465">
    <property type="entry name" value="CATALASE"/>
    <property type="match status" value="1"/>
</dbReference>
<dbReference type="InterPro" id="IPR011614">
    <property type="entry name" value="Catalase_core"/>
</dbReference>
<dbReference type="SMART" id="SM01060">
    <property type="entry name" value="Catalase"/>
    <property type="match status" value="1"/>
</dbReference>
<keyword evidence="13" id="KW-1185">Reference proteome</keyword>
<comment type="similarity">
    <text evidence="1 8">Belongs to the catalase family.</text>
</comment>
<comment type="function">
    <text evidence="9">Catalyzes the degradation of hydrogen peroxide (H(2)O(2)) generated by peroxisomal oxidases to water and oxygen, thereby protecting cells from the toxic effects of hydrogen peroxide.</text>
</comment>
<reference evidence="12" key="1">
    <citation type="submission" date="2014-01" db="EMBL/GenBank/DDBJ databases">
        <title>The genome of the white-rot fungus Pycnoporus cinnabarinus: a basidiomycete model with a versatile arsenal for lignocellulosic biomass breakdown.</title>
        <authorList>
            <person name="Levasseur A."/>
            <person name="Lomascolo A."/>
            <person name="Ruiz-Duenas F.J."/>
            <person name="Uzan E."/>
            <person name="Piumi F."/>
            <person name="Kues U."/>
            <person name="Ram A.F.J."/>
            <person name="Murat C."/>
            <person name="Haon M."/>
            <person name="Benoit I."/>
            <person name="Arfi Y."/>
            <person name="Chevret D."/>
            <person name="Drula E."/>
            <person name="Kwon M.J."/>
            <person name="Gouret P."/>
            <person name="Lesage-Meessen L."/>
            <person name="Lombard V."/>
            <person name="Mariette J."/>
            <person name="Noirot C."/>
            <person name="Park J."/>
            <person name="Patyshakuliyeva A."/>
            <person name="Wieneger R.A.B."/>
            <person name="Wosten H.A.B."/>
            <person name="Martin F."/>
            <person name="Coutinho P.M."/>
            <person name="de Vries R."/>
            <person name="Martinez A.T."/>
            <person name="Klopp C."/>
            <person name="Pontarotti P."/>
            <person name="Henrissat B."/>
            <person name="Record E."/>
        </authorList>
    </citation>
    <scope>NUCLEOTIDE SEQUENCE [LARGE SCALE GENOMIC DNA]</scope>
    <source>
        <strain evidence="12">BRFM137</strain>
    </source>
</reference>
<dbReference type="Gene3D" id="2.40.180.10">
    <property type="entry name" value="Catalase core domain"/>
    <property type="match status" value="1"/>
</dbReference>
<dbReference type="InterPro" id="IPR020835">
    <property type="entry name" value="Catalase_sf"/>
</dbReference>
<dbReference type="HOGENOM" id="CLU_010645_2_0_1"/>
<keyword evidence="2 8" id="KW-0575">Peroxidase</keyword>
<keyword evidence="6 8" id="KW-0408">Iron</keyword>
<dbReference type="Proteomes" id="UP000029665">
    <property type="component" value="Unassembled WGS sequence"/>
</dbReference>
<evidence type="ECO:0000256" key="3">
    <source>
        <dbReference type="ARBA" id="ARBA00022617"/>
    </source>
</evidence>
<evidence type="ECO:0000256" key="10">
    <source>
        <dbReference type="SAM" id="SignalP"/>
    </source>
</evidence>
<comment type="caution">
    <text evidence="12">The sequence shown here is derived from an EMBL/GenBank/DDBJ whole genome shotgun (WGS) entry which is preliminary data.</text>
</comment>
<keyword evidence="4 8" id="KW-0479">Metal-binding</keyword>
<evidence type="ECO:0000256" key="7">
    <source>
        <dbReference type="ARBA" id="ARBA00023324"/>
    </source>
</evidence>
<feature type="chain" id="PRO_5001587781" description="Catalase" evidence="10">
    <location>
        <begin position="19"/>
        <end position="594"/>
    </location>
</feature>
<gene>
    <name evidence="12" type="ORF">BN946_scf184993.g13</name>
</gene>
<name>A0A060STN2_PYCCI</name>
<evidence type="ECO:0000256" key="5">
    <source>
        <dbReference type="ARBA" id="ARBA00023002"/>
    </source>
</evidence>
<dbReference type="PANTHER" id="PTHR11465:SF9">
    <property type="entry name" value="CATALASE"/>
    <property type="match status" value="1"/>
</dbReference>
<dbReference type="GO" id="GO:0020037">
    <property type="term" value="F:heme binding"/>
    <property type="evidence" value="ECO:0007669"/>
    <property type="project" value="InterPro"/>
</dbReference>
<dbReference type="GO" id="GO:0046872">
    <property type="term" value="F:metal ion binding"/>
    <property type="evidence" value="ECO:0007669"/>
    <property type="project" value="UniProtKB-KW"/>
</dbReference>
<proteinExistence type="inferred from homology"/>
<dbReference type="InterPro" id="IPR018028">
    <property type="entry name" value="Catalase"/>
</dbReference>
<organism evidence="12 13">
    <name type="scientific">Pycnoporus cinnabarinus</name>
    <name type="common">Cinnabar-red polypore</name>
    <name type="synonym">Trametes cinnabarina</name>
    <dbReference type="NCBI Taxonomy" id="5643"/>
    <lineage>
        <taxon>Eukaryota</taxon>
        <taxon>Fungi</taxon>
        <taxon>Dikarya</taxon>
        <taxon>Basidiomycota</taxon>
        <taxon>Agaricomycotina</taxon>
        <taxon>Agaricomycetes</taxon>
        <taxon>Polyporales</taxon>
        <taxon>Polyporaceae</taxon>
        <taxon>Trametes</taxon>
    </lineage>
</organism>
<dbReference type="SUPFAM" id="SSF56634">
    <property type="entry name" value="Heme-dependent catalase-like"/>
    <property type="match status" value="1"/>
</dbReference>
<dbReference type="OMA" id="QERMVWH"/>
<sequence>MLSTPFRLLLAAVSVATAARGWYPGHDAPGLRRDTAPPTQTAVADFDINLGFDVQEKTSSEDATQVEYTLDNGSPYPHPYEYQRIGADGPLLLQDTHLLELFGSFDRERIPERVVHARGAGAHGYFEVTNADFCKNYTMMDMLSENGLQTPITVRFSTVGGESGSPDEARDPRGFAMKFRTRKGVLDLVMNNTPVFFIRDPAKFPHFIHTQKRHPSSHLRDKDMFWDYLGSNPESLYQVMRLFSDLGTPYGFRHMHGWTGHTYRWVKADGTWSYVKLYAETMQGIQNFTNADATAIAGESSAPAFWNAHGANSDSFGTLYTGSNPDFATQDLYEAIQNQTYPGWTMYAQVLSPEAARTFKYNVLDLTKDWGFDDVPPVEIGKFYLTQNPRNYFAEIEQAAFSPSNMVEGWAPSADPVLQARLFSYPDTHRYRLGVNHKQIPVNAPITPVANFERDGHMNVNGNQGSRPNYLSTLDKIKLPPRPYSDETHQQWTGGAVAALSAVNEIDFDWPRRFWNSLSEQDQQNLISNVIGHLGAAPTESVRQRMASLFYHANATLGQAIADGVGVKVVNLTFPDGPTWFNITKTPVGSTLDY</sequence>
<accession>A0A060STN2</accession>
<evidence type="ECO:0000313" key="12">
    <source>
        <dbReference type="EMBL" id="CDO77750.1"/>
    </source>
</evidence>
<dbReference type="PROSITE" id="PS51402">
    <property type="entry name" value="CATALASE_3"/>
    <property type="match status" value="1"/>
</dbReference>
<protein>
    <recommendedName>
        <fullName evidence="8">Catalase</fullName>
        <ecNumber evidence="8">1.11.1.6</ecNumber>
    </recommendedName>
</protein>
<evidence type="ECO:0000256" key="4">
    <source>
        <dbReference type="ARBA" id="ARBA00022723"/>
    </source>
</evidence>
<dbReference type="InterPro" id="IPR024708">
    <property type="entry name" value="Catalase_AS"/>
</dbReference>
<dbReference type="EMBL" id="CCBP010000463">
    <property type="protein sequence ID" value="CDO77750.1"/>
    <property type="molecule type" value="Genomic_DNA"/>
</dbReference>
<keyword evidence="5 8" id="KW-0560">Oxidoreductase</keyword>
<dbReference type="GO" id="GO:0004096">
    <property type="term" value="F:catalase activity"/>
    <property type="evidence" value="ECO:0007669"/>
    <property type="project" value="UniProtKB-EC"/>
</dbReference>
<evidence type="ECO:0000256" key="8">
    <source>
        <dbReference type="RuleBase" id="RU000498"/>
    </source>
</evidence>
<dbReference type="STRING" id="5643.A0A060STN2"/>
<comment type="catalytic activity">
    <reaction evidence="8">
        <text>2 H2O2 = O2 + 2 H2O</text>
        <dbReference type="Rhea" id="RHEA:20309"/>
        <dbReference type="ChEBI" id="CHEBI:15377"/>
        <dbReference type="ChEBI" id="CHEBI:15379"/>
        <dbReference type="ChEBI" id="CHEBI:16240"/>
        <dbReference type="EC" id="1.11.1.6"/>
    </reaction>
</comment>
<dbReference type="EC" id="1.11.1.6" evidence="8"/>
<evidence type="ECO:0000256" key="6">
    <source>
        <dbReference type="ARBA" id="ARBA00023004"/>
    </source>
</evidence>
<dbReference type="Pfam" id="PF00199">
    <property type="entry name" value="Catalase"/>
    <property type="match status" value="2"/>
</dbReference>
<dbReference type="GO" id="GO:0042542">
    <property type="term" value="P:response to hydrogen peroxide"/>
    <property type="evidence" value="ECO:0007669"/>
    <property type="project" value="TreeGrafter"/>
</dbReference>
<evidence type="ECO:0000313" key="13">
    <source>
        <dbReference type="Proteomes" id="UP000029665"/>
    </source>
</evidence>
<dbReference type="PRINTS" id="PR00067">
    <property type="entry name" value="CATALASE"/>
</dbReference>
<dbReference type="PROSITE" id="PS00438">
    <property type="entry name" value="CATALASE_2"/>
    <property type="match status" value="1"/>
</dbReference>
<dbReference type="GO" id="GO:0042744">
    <property type="term" value="P:hydrogen peroxide catabolic process"/>
    <property type="evidence" value="ECO:0007669"/>
    <property type="project" value="UniProtKB-KW"/>
</dbReference>
<dbReference type="InterPro" id="IPR002226">
    <property type="entry name" value="Catalase_haem_BS"/>
</dbReference>
<evidence type="ECO:0000256" key="2">
    <source>
        <dbReference type="ARBA" id="ARBA00022559"/>
    </source>
</evidence>
<keyword evidence="3 8" id="KW-0349">Heme</keyword>
<evidence type="ECO:0000259" key="11">
    <source>
        <dbReference type="SMART" id="SM01060"/>
    </source>
</evidence>
<keyword evidence="7 8" id="KW-0376">Hydrogen peroxide</keyword>
<dbReference type="GO" id="GO:0005739">
    <property type="term" value="C:mitochondrion"/>
    <property type="evidence" value="ECO:0007669"/>
    <property type="project" value="TreeGrafter"/>
</dbReference>
<dbReference type="AlphaFoldDB" id="A0A060STN2"/>
<keyword evidence="10" id="KW-0732">Signal</keyword>
<dbReference type="InterPro" id="IPR010582">
    <property type="entry name" value="Catalase_immune_responsive"/>
</dbReference>
<feature type="domain" description="Catalase core" evidence="11">
    <location>
        <begin position="69"/>
        <end position="478"/>
    </location>
</feature>
<dbReference type="Pfam" id="PF06628">
    <property type="entry name" value="Catalase-rel"/>
    <property type="match status" value="1"/>
</dbReference>
<evidence type="ECO:0000256" key="1">
    <source>
        <dbReference type="ARBA" id="ARBA00005329"/>
    </source>
</evidence>